<dbReference type="GO" id="GO:0006310">
    <property type="term" value="P:DNA recombination"/>
    <property type="evidence" value="ECO:0007669"/>
    <property type="project" value="UniProtKB-KW"/>
</dbReference>
<dbReference type="PANTHER" id="PTHR30405:SF25">
    <property type="entry name" value="RNA-GUIDED DNA ENDONUCLEASE INSQ-RELATED"/>
    <property type="match status" value="1"/>
</dbReference>
<keyword evidence="4" id="KW-0238">DNA-binding</keyword>
<keyword evidence="3" id="KW-0815">Transposition</keyword>
<keyword evidence="6" id="KW-0175">Coiled coil</keyword>
<dbReference type="InterPro" id="IPR051399">
    <property type="entry name" value="RNA-guided_DNA_endo/Transpos"/>
</dbReference>
<evidence type="ECO:0000256" key="4">
    <source>
        <dbReference type="ARBA" id="ARBA00023125"/>
    </source>
</evidence>
<dbReference type="Pfam" id="PF01385">
    <property type="entry name" value="OrfB_IS605"/>
    <property type="match status" value="1"/>
</dbReference>
<evidence type="ECO:0000313" key="9">
    <source>
        <dbReference type="EMBL" id="AEI76044.1"/>
    </source>
</evidence>
<feature type="domain" description="Cas12f1-like TNB" evidence="8">
    <location>
        <begin position="265"/>
        <end position="336"/>
    </location>
</feature>
<evidence type="ECO:0000256" key="2">
    <source>
        <dbReference type="ARBA" id="ARBA00011044"/>
    </source>
</evidence>
<evidence type="ECO:0000259" key="7">
    <source>
        <dbReference type="Pfam" id="PF01385"/>
    </source>
</evidence>
<dbReference type="HOGENOM" id="CLU_045090_0_0_4"/>
<name>G0EWX3_CUPNN</name>
<dbReference type="NCBIfam" id="NF040570">
    <property type="entry name" value="guided_TnpB"/>
    <property type="match status" value="1"/>
</dbReference>
<feature type="domain" description="Probable transposase IS891/IS1136/IS1341" evidence="7">
    <location>
        <begin position="154"/>
        <end position="253"/>
    </location>
</feature>
<comment type="similarity">
    <text evidence="2">In the N-terminal section; belongs to the transposase 2 family.</text>
</comment>
<evidence type="ECO:0000256" key="1">
    <source>
        <dbReference type="ARBA" id="ARBA00008761"/>
    </source>
</evidence>
<comment type="similarity">
    <text evidence="1">In the C-terminal section; belongs to the transposase 35 family.</text>
</comment>
<evidence type="ECO:0000259" key="8">
    <source>
        <dbReference type="Pfam" id="PF07282"/>
    </source>
</evidence>
<accession>G0EWX3</accession>
<evidence type="ECO:0000256" key="6">
    <source>
        <dbReference type="SAM" id="Coils"/>
    </source>
</evidence>
<dbReference type="GO" id="GO:0032196">
    <property type="term" value="P:transposition"/>
    <property type="evidence" value="ECO:0007669"/>
    <property type="project" value="UniProtKB-KW"/>
</dbReference>
<dbReference type="PANTHER" id="PTHR30405">
    <property type="entry name" value="TRANSPOSASE"/>
    <property type="match status" value="1"/>
</dbReference>
<dbReference type="InterPro" id="IPR001959">
    <property type="entry name" value="Transposase"/>
</dbReference>
<proteinExistence type="inferred from homology"/>
<dbReference type="AlphaFoldDB" id="G0EWX3"/>
<sequence>MTGMLLVYRYRVKSLNGLLNQQSRAVNYVWNFCNDTQKHALKWGKKWPTGFDLNVLTTGSSKELRIHSGTVNAVCEQYAKSRSQHRRPYLRYRGRRSLGWVPLKGRDLKRSGDAFRFAGNTFRVFNCRSLPEGKIKDGTNFSRDARGNWFLNIVIEVADTHARSPARGVGIDLGLKDLATLSTGEKIENPRHLGQLEQALAKAQRARKKRQATNLHARIANARRDFLHKLSHRIVRDFDYIAVGNVNAAGLARTSMAKSVLDAGWSSFRTMLAYKAIAHGAWYEEIDERFTTQVCSSCDAMPPERPKGIADLGIRQWVCSECGAVHDRDVNAALNILARSGHRSPAEGIPSLQGGADVKTVSFVVGAVPALRPPPRRCPARCGDPGAASCNRRRRRTA</sequence>
<feature type="coiled-coil region" evidence="6">
    <location>
        <begin position="193"/>
        <end position="225"/>
    </location>
</feature>
<evidence type="ECO:0000313" key="10">
    <source>
        <dbReference type="Proteomes" id="UP000006798"/>
    </source>
</evidence>
<protein>
    <submittedName>
        <fullName evidence="9">Transposase</fullName>
    </submittedName>
</protein>
<organism evidence="9 10">
    <name type="scientific">Cupriavidus necator (strain ATCC 43291 / DSM 13513 / CCUG 52238 / LMG 8453 / N-1)</name>
    <name type="common">Ralstonia eutropha</name>
    <dbReference type="NCBI Taxonomy" id="1042878"/>
    <lineage>
        <taxon>Bacteria</taxon>
        <taxon>Pseudomonadati</taxon>
        <taxon>Pseudomonadota</taxon>
        <taxon>Betaproteobacteria</taxon>
        <taxon>Burkholderiales</taxon>
        <taxon>Burkholderiaceae</taxon>
        <taxon>Cupriavidus</taxon>
    </lineage>
</organism>
<evidence type="ECO:0000256" key="5">
    <source>
        <dbReference type="ARBA" id="ARBA00023172"/>
    </source>
</evidence>
<gene>
    <name evidence="9" type="ordered locus">CNE_1c06800</name>
</gene>
<dbReference type="Pfam" id="PF07282">
    <property type="entry name" value="Cas12f1-like_TNB"/>
    <property type="match status" value="1"/>
</dbReference>
<dbReference type="InterPro" id="IPR010095">
    <property type="entry name" value="Cas12f1-like_TNB"/>
</dbReference>
<keyword evidence="5" id="KW-0233">DNA recombination</keyword>
<reference evidence="9 10" key="1">
    <citation type="journal article" date="2011" name="J. Bacteriol.">
        <title>Complete genome sequence of the type strain Cupriavidus necator N-1.</title>
        <authorList>
            <person name="Poehlein A."/>
            <person name="Kusian B."/>
            <person name="Friedrich B."/>
            <person name="Daniel R."/>
            <person name="Bowien B."/>
        </authorList>
    </citation>
    <scope>NUCLEOTIDE SEQUENCE [LARGE SCALE GENOMIC DNA]</scope>
    <source>
        <strain evidence="10">ATCC 43291 / DSM 13513 / CCUG 52238 / LMG 8453 / N-1</strain>
    </source>
</reference>
<dbReference type="Proteomes" id="UP000006798">
    <property type="component" value="Chromosome 1"/>
</dbReference>
<evidence type="ECO:0000256" key="3">
    <source>
        <dbReference type="ARBA" id="ARBA00022578"/>
    </source>
</evidence>
<dbReference type="EMBL" id="CP002877">
    <property type="protein sequence ID" value="AEI76044.1"/>
    <property type="molecule type" value="Genomic_DNA"/>
</dbReference>
<dbReference type="GO" id="GO:0003677">
    <property type="term" value="F:DNA binding"/>
    <property type="evidence" value="ECO:0007669"/>
    <property type="project" value="UniProtKB-KW"/>
</dbReference>
<dbReference type="KEGG" id="cnc:CNE_1c06800"/>